<reference evidence="9 10" key="1">
    <citation type="submission" date="2013-08" db="EMBL/GenBank/DDBJ databases">
        <authorList>
            <person name="Durkin A.S."/>
            <person name="Haft D.R."/>
            <person name="McCorrison J."/>
            <person name="Torralba M."/>
            <person name="Gillis M."/>
            <person name="Haft D.H."/>
            <person name="Methe B."/>
            <person name="Sutton G."/>
            <person name="Nelson K.E."/>
        </authorList>
    </citation>
    <scope>NUCLEOTIDE SEQUENCE [LARGE SCALE GENOMIC DNA]</scope>
    <source>
        <strain evidence="8 10">ATCC 35536</strain>
        <strain evidence="7 9">VPI DR56BR1116</strain>
    </source>
</reference>
<dbReference type="PANTHER" id="PTHR13767">
    <property type="entry name" value="TRNA-PSEUDOURIDINE SYNTHASE"/>
    <property type="match status" value="1"/>
</dbReference>
<dbReference type="EMBL" id="AVQI01000068">
    <property type="protein sequence ID" value="ERK00140.1"/>
    <property type="molecule type" value="Genomic_DNA"/>
</dbReference>
<evidence type="ECO:0000256" key="4">
    <source>
        <dbReference type="ARBA" id="ARBA00023235"/>
    </source>
</evidence>
<dbReference type="Proteomes" id="UP000016412">
    <property type="component" value="Unassembled WGS sequence"/>
</dbReference>
<dbReference type="InterPro" id="IPR020103">
    <property type="entry name" value="PsdUridine_synth_cat_dom_sf"/>
</dbReference>
<dbReference type="OrthoDB" id="9802309at2"/>
<dbReference type="Pfam" id="PF01509">
    <property type="entry name" value="TruB_N"/>
    <property type="match status" value="1"/>
</dbReference>
<sequence>MRGGIVLFAKRPGVTSFSSLFSIKRALGTKKVGHTGTLDSFASGLLVVCTGSLTRLASYITSFNKTYDAVIKFGSETDTLEYTGKIVKTAPLPKKDDVLSAIKHYTGDILQTPPLFSALHINGERASDIARSGRSAEMPSRPVTVYASEAEEFLLEDGRVKAVRVRFSVSKGTYIRSLARDIGSCCKSAAHLAGLRRLSVGSFRLEDAAGFSSLAPFTIQSVYQTISDMQKAQSASCKADASEHTSHSGEDVQSEVREKMQTMTALLAAECGFGTAHIFPEYEDDFKHGRPLFSSMFEKEAGSVCETSDTSSVCGVCAANSNAPIAVFGSHNNFLGMIAEGDKGAYSYTFVSPD</sequence>
<keyword evidence="4 5" id="KW-0413">Isomerase</keyword>
<evidence type="ECO:0000313" key="7">
    <source>
        <dbReference type="EMBL" id="ERF60635.1"/>
    </source>
</evidence>
<dbReference type="eggNOG" id="COG0130">
    <property type="taxonomic scope" value="Bacteria"/>
</dbReference>
<dbReference type="PANTHER" id="PTHR13767:SF2">
    <property type="entry name" value="PSEUDOURIDYLATE SYNTHASE TRUB1"/>
    <property type="match status" value="1"/>
</dbReference>
<feature type="domain" description="Pseudouridine synthase II N-terminal" evidence="6">
    <location>
        <begin position="24"/>
        <end position="175"/>
    </location>
</feature>
<dbReference type="GO" id="GO:0003723">
    <property type="term" value="F:RNA binding"/>
    <property type="evidence" value="ECO:0007669"/>
    <property type="project" value="InterPro"/>
</dbReference>
<comment type="caution">
    <text evidence="7">The sequence shown here is derived from an EMBL/GenBank/DDBJ whole genome shotgun (WGS) entry which is preliminary data.</text>
</comment>
<keyword evidence="3 5" id="KW-0819">tRNA processing</keyword>
<comment type="catalytic activity">
    <reaction evidence="1 5">
        <text>uridine(55) in tRNA = pseudouridine(55) in tRNA</text>
        <dbReference type="Rhea" id="RHEA:42532"/>
        <dbReference type="Rhea" id="RHEA-COMP:10101"/>
        <dbReference type="Rhea" id="RHEA-COMP:10102"/>
        <dbReference type="ChEBI" id="CHEBI:65314"/>
        <dbReference type="ChEBI" id="CHEBI:65315"/>
        <dbReference type="EC" id="5.4.99.25"/>
    </reaction>
</comment>
<proteinExistence type="inferred from homology"/>
<dbReference type="HAMAP" id="MF_01080">
    <property type="entry name" value="TruB_bact"/>
    <property type="match status" value="1"/>
</dbReference>
<dbReference type="NCBIfam" id="TIGR00431">
    <property type="entry name" value="TruB"/>
    <property type="match status" value="1"/>
</dbReference>
<accession>U1GRQ7</accession>
<name>U1GRQ7_TRESO</name>
<evidence type="ECO:0000313" key="9">
    <source>
        <dbReference type="Proteomes" id="UP000016412"/>
    </source>
</evidence>
<evidence type="ECO:0000256" key="5">
    <source>
        <dbReference type="HAMAP-Rule" id="MF_01080"/>
    </source>
</evidence>
<dbReference type="SUPFAM" id="SSF55120">
    <property type="entry name" value="Pseudouridine synthase"/>
    <property type="match status" value="1"/>
</dbReference>
<feature type="active site" description="Nucleophile" evidence="5">
    <location>
        <position position="39"/>
    </location>
</feature>
<comment type="similarity">
    <text evidence="2 5">Belongs to the pseudouridine synthase TruB family. Type 1 subfamily.</text>
</comment>
<dbReference type="GO" id="GO:0031119">
    <property type="term" value="P:tRNA pseudouridine synthesis"/>
    <property type="evidence" value="ECO:0007669"/>
    <property type="project" value="UniProtKB-UniRule"/>
</dbReference>
<dbReference type="EMBL" id="AUZJ01000037">
    <property type="protein sequence ID" value="ERF60635.1"/>
    <property type="molecule type" value="Genomic_DNA"/>
</dbReference>
<dbReference type="Gene3D" id="3.30.2350.10">
    <property type="entry name" value="Pseudouridine synthase"/>
    <property type="match status" value="1"/>
</dbReference>
<dbReference type="PATRIC" id="fig|1125725.3.peg.1396"/>
<dbReference type="Proteomes" id="UP000016646">
    <property type="component" value="Unassembled WGS sequence"/>
</dbReference>
<evidence type="ECO:0000256" key="2">
    <source>
        <dbReference type="ARBA" id="ARBA00005642"/>
    </source>
</evidence>
<dbReference type="AlphaFoldDB" id="U1GRQ7"/>
<dbReference type="CDD" id="cd02573">
    <property type="entry name" value="PseudoU_synth_EcTruB"/>
    <property type="match status" value="1"/>
</dbReference>
<dbReference type="GO" id="GO:1990481">
    <property type="term" value="P:mRNA pseudouridine synthesis"/>
    <property type="evidence" value="ECO:0007669"/>
    <property type="project" value="TreeGrafter"/>
</dbReference>
<comment type="function">
    <text evidence="5">Responsible for synthesis of pseudouridine from uracil-55 in the psi GC loop of transfer RNAs.</text>
</comment>
<dbReference type="STRING" id="1125725.HMPREF1325_0291"/>
<organism evidence="7 9">
    <name type="scientific">Treponema socranskii subsp. socranskii VPI DR56BR1116 = ATCC 35536</name>
    <dbReference type="NCBI Taxonomy" id="1125725"/>
    <lineage>
        <taxon>Bacteria</taxon>
        <taxon>Pseudomonadati</taxon>
        <taxon>Spirochaetota</taxon>
        <taxon>Spirochaetia</taxon>
        <taxon>Spirochaetales</taxon>
        <taxon>Treponemataceae</taxon>
        <taxon>Treponema</taxon>
    </lineage>
</organism>
<protein>
    <recommendedName>
        <fullName evidence="5">tRNA pseudouridine synthase B</fullName>
        <ecNumber evidence="5">5.4.99.25</ecNumber>
    </recommendedName>
    <alternativeName>
        <fullName evidence="5">tRNA pseudouridine(55) synthase</fullName>
        <shortName evidence="5">Psi55 synthase</shortName>
    </alternativeName>
    <alternativeName>
        <fullName evidence="5">tRNA pseudouridylate synthase</fullName>
    </alternativeName>
    <alternativeName>
        <fullName evidence="5">tRNA-uridine isomerase</fullName>
    </alternativeName>
</protein>
<dbReference type="EC" id="5.4.99.25" evidence="5"/>
<dbReference type="InterPro" id="IPR002501">
    <property type="entry name" value="PsdUridine_synth_N"/>
</dbReference>
<evidence type="ECO:0000256" key="1">
    <source>
        <dbReference type="ARBA" id="ARBA00000385"/>
    </source>
</evidence>
<evidence type="ECO:0000313" key="10">
    <source>
        <dbReference type="Proteomes" id="UP000016646"/>
    </source>
</evidence>
<dbReference type="GO" id="GO:0160148">
    <property type="term" value="F:tRNA pseudouridine(55) synthase activity"/>
    <property type="evidence" value="ECO:0007669"/>
    <property type="project" value="UniProtKB-EC"/>
</dbReference>
<evidence type="ECO:0000313" key="8">
    <source>
        <dbReference type="EMBL" id="ERK00140.1"/>
    </source>
</evidence>
<evidence type="ECO:0000256" key="3">
    <source>
        <dbReference type="ARBA" id="ARBA00022694"/>
    </source>
</evidence>
<keyword evidence="10" id="KW-1185">Reference proteome</keyword>
<evidence type="ECO:0000259" key="6">
    <source>
        <dbReference type="Pfam" id="PF01509"/>
    </source>
</evidence>
<dbReference type="RefSeq" id="WP_021330418.1">
    <property type="nucleotide sequence ID" value="NZ_AUZJ01000037.1"/>
</dbReference>
<dbReference type="InterPro" id="IPR014780">
    <property type="entry name" value="tRNA_psdUridine_synth_TruB"/>
</dbReference>
<gene>
    <name evidence="5 7" type="primary">truB</name>
    <name evidence="8" type="ORF">HMPREF0860_2109</name>
    <name evidence="7" type="ORF">HMPREF1325_0291</name>
</gene>